<dbReference type="Proteomes" id="UP000215914">
    <property type="component" value="Unassembled WGS sequence"/>
</dbReference>
<dbReference type="SMART" id="SM00364">
    <property type="entry name" value="LRR_BAC"/>
    <property type="match status" value="5"/>
</dbReference>
<keyword evidence="9 12" id="KW-1133">Transmembrane helix</keyword>
<feature type="chain" id="PRO_5039935072" evidence="13">
    <location>
        <begin position="30"/>
        <end position="1193"/>
    </location>
</feature>
<dbReference type="FunFam" id="3.80.10.10:FF:000095">
    <property type="entry name" value="LRR receptor-like serine/threonine-protein kinase GSO1"/>
    <property type="match status" value="1"/>
</dbReference>
<proteinExistence type="inferred from homology"/>
<dbReference type="GO" id="GO:0006952">
    <property type="term" value="P:defense response"/>
    <property type="evidence" value="ECO:0007669"/>
    <property type="project" value="UniProtKB-ARBA"/>
</dbReference>
<keyword evidence="17" id="KW-1185">Reference proteome</keyword>
<evidence type="ECO:0000259" key="14">
    <source>
        <dbReference type="Pfam" id="PF08263"/>
    </source>
</evidence>
<dbReference type="Pfam" id="PF08263">
    <property type="entry name" value="LRRNT_2"/>
    <property type="match status" value="1"/>
</dbReference>
<evidence type="ECO:0000256" key="11">
    <source>
        <dbReference type="ARBA" id="ARBA00023180"/>
    </source>
</evidence>
<evidence type="ECO:0000256" key="10">
    <source>
        <dbReference type="ARBA" id="ARBA00023136"/>
    </source>
</evidence>
<feature type="signal peptide" evidence="13">
    <location>
        <begin position="1"/>
        <end position="29"/>
    </location>
</feature>
<feature type="domain" description="Leucine-rich repeat-containing N-terminal plant-type" evidence="14">
    <location>
        <begin position="34"/>
        <end position="82"/>
    </location>
</feature>
<feature type="transmembrane region" description="Helical" evidence="12">
    <location>
        <begin position="1141"/>
        <end position="1162"/>
    </location>
</feature>
<evidence type="ECO:0000313" key="17">
    <source>
        <dbReference type="Proteomes" id="UP000215914"/>
    </source>
</evidence>
<dbReference type="GO" id="GO:0004674">
    <property type="term" value="F:protein serine/threonine kinase activity"/>
    <property type="evidence" value="ECO:0007669"/>
    <property type="project" value="UniProtKB-KW"/>
</dbReference>
<organism evidence="16 17">
    <name type="scientific">Helianthus annuus</name>
    <name type="common">Common sunflower</name>
    <dbReference type="NCBI Taxonomy" id="4232"/>
    <lineage>
        <taxon>Eukaryota</taxon>
        <taxon>Viridiplantae</taxon>
        <taxon>Streptophyta</taxon>
        <taxon>Embryophyta</taxon>
        <taxon>Tracheophyta</taxon>
        <taxon>Spermatophyta</taxon>
        <taxon>Magnoliopsida</taxon>
        <taxon>eudicotyledons</taxon>
        <taxon>Gunneridae</taxon>
        <taxon>Pentapetalae</taxon>
        <taxon>asterids</taxon>
        <taxon>campanulids</taxon>
        <taxon>Asterales</taxon>
        <taxon>Asteraceae</taxon>
        <taxon>Asteroideae</taxon>
        <taxon>Heliantheae alliance</taxon>
        <taxon>Heliantheae</taxon>
        <taxon>Helianthus</taxon>
    </lineage>
</organism>
<evidence type="ECO:0000256" key="4">
    <source>
        <dbReference type="ARBA" id="ARBA00022553"/>
    </source>
</evidence>
<keyword evidence="10 12" id="KW-0472">Membrane</keyword>
<dbReference type="PRINTS" id="PR00019">
    <property type="entry name" value="LEURICHRPT"/>
</dbReference>
<dbReference type="FunFam" id="3.80.10.10:FF:000383">
    <property type="entry name" value="Leucine-rich repeat receptor protein kinase EMS1"/>
    <property type="match status" value="1"/>
</dbReference>
<evidence type="ECO:0000256" key="13">
    <source>
        <dbReference type="SAM" id="SignalP"/>
    </source>
</evidence>
<dbReference type="PROSITE" id="PS51450">
    <property type="entry name" value="LRR"/>
    <property type="match status" value="1"/>
</dbReference>
<dbReference type="Gramene" id="mRNA:HanXRQr2_Chr04g0142831">
    <property type="protein sequence ID" value="mRNA:HanXRQr2_Chr04g0142831"/>
    <property type="gene ID" value="HanXRQr2_Chr04g0142831"/>
</dbReference>
<comment type="caution">
    <text evidence="16">The sequence shown here is derived from an EMBL/GenBank/DDBJ whole genome shotgun (WGS) entry which is preliminary data.</text>
</comment>
<comment type="similarity">
    <text evidence="2">Belongs to the RLP family.</text>
</comment>
<dbReference type="InterPro" id="IPR032675">
    <property type="entry name" value="LRR_dom_sf"/>
</dbReference>
<dbReference type="InterPro" id="IPR001611">
    <property type="entry name" value="Leu-rich_rpt"/>
</dbReference>
<dbReference type="EC" id="2.7.11.1" evidence="16"/>
<sequence length="1193" mass="133528">MATWCSGKHKSPLLIFMLLLIFTVGRMQGRVCIEDERKALLEIKASFHELAYRFNIGNLLATWVDHGVASSECCDWERIKCDKTTGYITHLSLGNVLSLEFEVDEYFDKDPIPLWPLNFSHFLHFKELKSLDLSWNYIGKPIANIGLETLSSLKKLELLNLSTNYIETNIFPSLGALTSLKILDLSYINSYQGYTMPPFYDISEFSIFENLEVLDLTQCGCYGTLQGSEAVSILKKLKVLNLRENQFNESLITSLGGLSSLKSLDLSGNLLSGSFPAQELSNLANLEKLDLSCNKLNNTPSIQDCKSLMRMERLESVYLGACYDFNFNKSIISCISFLPSLKILDLSGSLQFGSSFPTQELSLLRKLKTLDLSVCELQSHTLNELPNLPDLEVLILSLNNFNGTLPMAMAALASFHHLEVLDLEDNHFVGNIPSTIKALSSLKVISLAYNNLNGSLDHGLCELKNLQELNLKDNMFTGKLPECFNMLSSLKFLDISSNQFIGTLPPSLIANLTSLEYVDFSHNKFVGSFSFSSFSNLKNLEVVGFISDNDKFEVETEEPRGWNPMFQLKGLALSNCNINMHKGSVVPSFLLQQHRLKKLDMSHNSMEGDIPTWLMKNNTMLEFLSLMNNSFGGVFSKPFYRNPNTRWLDMSGNLMKGAIPKEIQKSLPSITRLNLSGNYLEGPIPSLIGDLSELETLDLSQNRFSGEVPLGLFTNLTRLEVLKLSNNIFHGEVLSGNLSFKLRLSILHLDGNYFSGKIGDLDDKRSILSGPSLLDISNNFFTGSIPGWISNMSYESELVVRNNRLGGQFPCGTNSFTFLDISQNHFSGSIPSCLVSESLKHLHLGSNAFTGSIPNSFCNLTNILTLDIGNNRLFGRIPKFLGELSNIRILLLGKNEFSGNIPKQLCQLTNVSLLDLSSNFLSGSIPGCLQNINRPSYQAFTAVDQFHGTGSGYSYRNPRNSWFSIIDHPYEVSGTQDEVLFTTKTLSYAYKGNVLDIMSGLDLSCNKLIGYIPEELGLLTGIHVLNLSHNKLIGPIPVNFSSLANIESLDLSFNSLSGNIPQELIKLNALAIFNVSYNNLSGRLPEMKAQFSTFNKESYKGNPLLCGLPLENKCTIQSLIIQPTNEERSHEKWYNMDMASFYGSFGSTWFVFILGFIALLCVNPYWKRRWLDFVEECMYTCCYFLCDLVWKPL</sequence>
<dbReference type="PANTHER" id="PTHR48062">
    <property type="entry name" value="RECEPTOR-LIKE PROTEIN 14"/>
    <property type="match status" value="1"/>
</dbReference>
<dbReference type="SUPFAM" id="SSF52058">
    <property type="entry name" value="L domain-like"/>
    <property type="match status" value="2"/>
</dbReference>
<evidence type="ECO:0000256" key="6">
    <source>
        <dbReference type="ARBA" id="ARBA00022692"/>
    </source>
</evidence>
<keyword evidence="6 12" id="KW-0812">Transmembrane</keyword>
<name>A0A9K3J5B4_HELAN</name>
<keyword evidence="7 13" id="KW-0732">Signal</keyword>
<dbReference type="Gene3D" id="3.80.10.10">
    <property type="entry name" value="Ribonuclease Inhibitor"/>
    <property type="match status" value="7"/>
</dbReference>
<evidence type="ECO:0000256" key="1">
    <source>
        <dbReference type="ARBA" id="ARBA00004251"/>
    </source>
</evidence>
<keyword evidence="8" id="KW-0677">Repeat</keyword>
<dbReference type="Pfam" id="PF00560">
    <property type="entry name" value="LRR_1"/>
    <property type="match status" value="8"/>
</dbReference>
<keyword evidence="11" id="KW-0325">Glycoprotein</keyword>
<dbReference type="OrthoDB" id="4691307at2759"/>
<keyword evidence="5" id="KW-0433">Leucine-rich repeat</keyword>
<dbReference type="GO" id="GO:0005886">
    <property type="term" value="C:plasma membrane"/>
    <property type="evidence" value="ECO:0007669"/>
    <property type="project" value="UniProtKB-SubCell"/>
</dbReference>
<evidence type="ECO:0000256" key="9">
    <source>
        <dbReference type="ARBA" id="ARBA00022989"/>
    </source>
</evidence>
<dbReference type="InterPro" id="IPR055414">
    <property type="entry name" value="LRR_R13L4/SHOC2-like"/>
</dbReference>
<dbReference type="FunFam" id="3.80.10.10:FF:000041">
    <property type="entry name" value="LRR receptor-like serine/threonine-protein kinase ERECTA"/>
    <property type="match status" value="1"/>
</dbReference>
<comment type="subcellular location">
    <subcellularLocation>
        <location evidence="1">Cell membrane</location>
        <topology evidence="1">Single-pass type I membrane protein</topology>
    </subcellularLocation>
</comment>
<dbReference type="InterPro" id="IPR003591">
    <property type="entry name" value="Leu-rich_rpt_typical-subtyp"/>
</dbReference>
<dbReference type="EMBL" id="MNCJ02000319">
    <property type="protein sequence ID" value="KAF5808210.1"/>
    <property type="molecule type" value="Genomic_DNA"/>
</dbReference>
<reference evidence="16" key="2">
    <citation type="submission" date="2020-06" db="EMBL/GenBank/DDBJ databases">
        <title>Helianthus annuus Genome sequencing and assembly Release 2.</title>
        <authorList>
            <person name="Gouzy J."/>
            <person name="Langlade N."/>
            <person name="Munos S."/>
        </authorList>
    </citation>
    <scope>NUCLEOTIDE SEQUENCE</scope>
    <source>
        <tissue evidence="16">Leaves</tissue>
    </source>
</reference>
<dbReference type="SMART" id="SM00365">
    <property type="entry name" value="LRR_SD22"/>
    <property type="match status" value="7"/>
</dbReference>
<feature type="domain" description="Disease resistance R13L4/SHOC-2-like LRR" evidence="15">
    <location>
        <begin position="397"/>
        <end position="627"/>
    </location>
</feature>
<evidence type="ECO:0000259" key="15">
    <source>
        <dbReference type="Pfam" id="PF23598"/>
    </source>
</evidence>
<dbReference type="SMART" id="SM00369">
    <property type="entry name" value="LRR_TYP"/>
    <property type="match status" value="11"/>
</dbReference>
<evidence type="ECO:0000313" key="16">
    <source>
        <dbReference type="EMBL" id="KAF5808210.1"/>
    </source>
</evidence>
<evidence type="ECO:0000256" key="3">
    <source>
        <dbReference type="ARBA" id="ARBA00022475"/>
    </source>
</evidence>
<evidence type="ECO:0000256" key="12">
    <source>
        <dbReference type="SAM" id="Phobius"/>
    </source>
</evidence>
<dbReference type="PANTHER" id="PTHR48062:SF21">
    <property type="entry name" value="RECEPTOR-LIKE PROTEIN 12"/>
    <property type="match status" value="1"/>
</dbReference>
<keyword evidence="16" id="KW-0808">Transferase</keyword>
<evidence type="ECO:0000256" key="8">
    <source>
        <dbReference type="ARBA" id="ARBA00022737"/>
    </source>
</evidence>
<evidence type="ECO:0000256" key="5">
    <source>
        <dbReference type="ARBA" id="ARBA00022614"/>
    </source>
</evidence>
<accession>A0A9K3J5B4</accession>
<dbReference type="InterPro" id="IPR013210">
    <property type="entry name" value="LRR_N_plant-typ"/>
</dbReference>
<dbReference type="InterPro" id="IPR051502">
    <property type="entry name" value="RLP_Defense_Trigger"/>
</dbReference>
<dbReference type="AlphaFoldDB" id="A0A9K3J5B4"/>
<protein>
    <submittedName>
        <fullName evidence="16">Non-specific serine/threonine protein kinase</fullName>
        <ecNumber evidence="16">2.7.11.1</ecNumber>
    </submittedName>
</protein>
<dbReference type="Pfam" id="PF23598">
    <property type="entry name" value="LRR_14"/>
    <property type="match status" value="1"/>
</dbReference>
<keyword evidence="16" id="KW-0418">Kinase</keyword>
<keyword evidence="4" id="KW-0597">Phosphoprotein</keyword>
<dbReference type="GO" id="GO:0007165">
    <property type="term" value="P:signal transduction"/>
    <property type="evidence" value="ECO:0007669"/>
    <property type="project" value="UniProtKB-ARBA"/>
</dbReference>
<keyword evidence="3" id="KW-1003">Cell membrane</keyword>
<dbReference type="GO" id="GO:0051707">
    <property type="term" value="P:response to other organism"/>
    <property type="evidence" value="ECO:0007669"/>
    <property type="project" value="UniProtKB-ARBA"/>
</dbReference>
<dbReference type="FunFam" id="3.80.10.10:FF:000111">
    <property type="entry name" value="LRR receptor-like serine/threonine-protein kinase ERECTA"/>
    <property type="match status" value="1"/>
</dbReference>
<evidence type="ECO:0000256" key="7">
    <source>
        <dbReference type="ARBA" id="ARBA00022729"/>
    </source>
</evidence>
<keyword evidence="16" id="KW-0723">Serine/threonine-protein kinase</keyword>
<gene>
    <name evidence="16" type="ORF">HanXRQr2_Chr04g0142831</name>
</gene>
<reference evidence="16" key="1">
    <citation type="journal article" date="2017" name="Nature">
        <title>The sunflower genome provides insights into oil metabolism, flowering and Asterid evolution.</title>
        <authorList>
            <person name="Badouin H."/>
            <person name="Gouzy J."/>
            <person name="Grassa C.J."/>
            <person name="Murat F."/>
            <person name="Staton S.E."/>
            <person name="Cottret L."/>
            <person name="Lelandais-Briere C."/>
            <person name="Owens G.L."/>
            <person name="Carrere S."/>
            <person name="Mayjonade B."/>
            <person name="Legrand L."/>
            <person name="Gill N."/>
            <person name="Kane N.C."/>
            <person name="Bowers J.E."/>
            <person name="Hubner S."/>
            <person name="Bellec A."/>
            <person name="Berard A."/>
            <person name="Berges H."/>
            <person name="Blanchet N."/>
            <person name="Boniface M.C."/>
            <person name="Brunel D."/>
            <person name="Catrice O."/>
            <person name="Chaidir N."/>
            <person name="Claudel C."/>
            <person name="Donnadieu C."/>
            <person name="Faraut T."/>
            <person name="Fievet G."/>
            <person name="Helmstetter N."/>
            <person name="King M."/>
            <person name="Knapp S.J."/>
            <person name="Lai Z."/>
            <person name="Le Paslier M.C."/>
            <person name="Lippi Y."/>
            <person name="Lorenzon L."/>
            <person name="Mandel J.R."/>
            <person name="Marage G."/>
            <person name="Marchand G."/>
            <person name="Marquand E."/>
            <person name="Bret-Mestries E."/>
            <person name="Morien E."/>
            <person name="Nambeesan S."/>
            <person name="Nguyen T."/>
            <person name="Pegot-Espagnet P."/>
            <person name="Pouilly N."/>
            <person name="Raftis F."/>
            <person name="Sallet E."/>
            <person name="Schiex T."/>
            <person name="Thomas J."/>
            <person name="Vandecasteele C."/>
            <person name="Vares D."/>
            <person name="Vear F."/>
            <person name="Vautrin S."/>
            <person name="Crespi M."/>
            <person name="Mangin B."/>
            <person name="Burke J.M."/>
            <person name="Salse J."/>
            <person name="Munos S."/>
            <person name="Vincourt P."/>
            <person name="Rieseberg L.H."/>
            <person name="Langlade N.B."/>
        </authorList>
    </citation>
    <scope>NUCLEOTIDE SEQUENCE</scope>
    <source>
        <tissue evidence="16">Leaves</tissue>
    </source>
</reference>
<dbReference type="SUPFAM" id="SSF52047">
    <property type="entry name" value="RNI-like"/>
    <property type="match status" value="1"/>
</dbReference>
<evidence type="ECO:0000256" key="2">
    <source>
        <dbReference type="ARBA" id="ARBA00009592"/>
    </source>
</evidence>